<evidence type="ECO:0000256" key="13">
    <source>
        <dbReference type="ARBA" id="ARBA00023316"/>
    </source>
</evidence>
<dbReference type="GO" id="GO:0071555">
    <property type="term" value="P:cell wall organization"/>
    <property type="evidence" value="ECO:0007669"/>
    <property type="project" value="UniProtKB-KW"/>
</dbReference>
<keyword evidence="7 14" id="KW-0812">Transmembrane</keyword>
<dbReference type="AlphaFoldDB" id="A0A1E7YWE1"/>
<sequence>MVQIHWRERAFFTSRLLFIAALIGLMSAVLLGRILHLQVQAHERYLLQSDRNTLAVLPLVPVRGRILDRHGRVLADNRQEYILTLIPEAVDDIAGTVTALRAVLPISEEDYQAFLRNRRGTHPYQAVVLRRNLSATELARFALVKGGFPGVRIETRWQRVYPYGPLFAHLLGYVGRPDARDLARDSTLARSGLDQVGKSGLEAEYETLLRGVPGVQEVEVNARGNSVGSFEERPAQAGEDLHTTLDLDLQRTAAAAMAGHSGAVVAVEPRTGAVLAAVSAPSFDPNDFVRGLDGTEWQRLRDDPLHPLNNRFASGNYPPGSTIKPFVALVALRDGAIRPEETLAGGSYFQIPGTTHRYYDWRPGGHGRQDLRAAIRDSNDVFFYQLALRLGPTRLAQGLQDMGFGQSTAIDLPSEGRGLVPSPAWMNTRNGQERWHTGQTVMMGIGQGYMLATPLQLARATAAIAADGRLPDLRLRADQAVATRSIGVAPRQLQLVDEAMRAVVRRGTARILADDPHDIAGKTGT</sequence>
<keyword evidence="6" id="KW-0645">Protease</keyword>
<dbReference type="SUPFAM" id="SSF56519">
    <property type="entry name" value="Penicillin binding protein dimerisation domain"/>
    <property type="match status" value="1"/>
</dbReference>
<gene>
    <name evidence="17" type="ORF">BAE30_06980</name>
</gene>
<keyword evidence="9" id="KW-0133">Cell shape</keyword>
<protein>
    <submittedName>
        <fullName evidence="17">Penicillin-binding protein 2</fullName>
    </submittedName>
</protein>
<dbReference type="NCBIfam" id="TIGR03423">
    <property type="entry name" value="pbp2_mrdA"/>
    <property type="match status" value="1"/>
</dbReference>
<keyword evidence="10" id="KW-0573">Peptidoglycan synthesis</keyword>
<feature type="transmembrane region" description="Helical" evidence="14">
    <location>
        <begin position="12"/>
        <end position="35"/>
    </location>
</feature>
<evidence type="ECO:0000256" key="10">
    <source>
        <dbReference type="ARBA" id="ARBA00022984"/>
    </source>
</evidence>
<organism evidence="17 18">
    <name type="scientific">Acidithiobacillus caldus</name>
    <dbReference type="NCBI Taxonomy" id="33059"/>
    <lineage>
        <taxon>Bacteria</taxon>
        <taxon>Pseudomonadati</taxon>
        <taxon>Pseudomonadota</taxon>
        <taxon>Acidithiobacillia</taxon>
        <taxon>Acidithiobacillales</taxon>
        <taxon>Acidithiobacillaceae</taxon>
        <taxon>Acidithiobacillus</taxon>
    </lineage>
</organism>
<dbReference type="GO" id="GO:0008360">
    <property type="term" value="P:regulation of cell shape"/>
    <property type="evidence" value="ECO:0007669"/>
    <property type="project" value="UniProtKB-KW"/>
</dbReference>
<evidence type="ECO:0000256" key="5">
    <source>
        <dbReference type="ARBA" id="ARBA00022645"/>
    </source>
</evidence>
<evidence type="ECO:0000256" key="3">
    <source>
        <dbReference type="ARBA" id="ARBA00022475"/>
    </source>
</evidence>
<dbReference type="SUPFAM" id="SSF56601">
    <property type="entry name" value="beta-lactamase/transpeptidase-like"/>
    <property type="match status" value="1"/>
</dbReference>
<dbReference type="InterPro" id="IPR001460">
    <property type="entry name" value="PCN-bd_Tpept"/>
</dbReference>
<dbReference type="InterPro" id="IPR050515">
    <property type="entry name" value="Beta-lactam/transpept"/>
</dbReference>
<evidence type="ECO:0000256" key="14">
    <source>
        <dbReference type="SAM" id="Phobius"/>
    </source>
</evidence>
<keyword evidence="11 14" id="KW-1133">Transmembrane helix</keyword>
<dbReference type="EMBL" id="LZYH01000478">
    <property type="protein sequence ID" value="OFC60847.1"/>
    <property type="molecule type" value="Genomic_DNA"/>
</dbReference>
<dbReference type="Proteomes" id="UP000175707">
    <property type="component" value="Unassembled WGS sequence"/>
</dbReference>
<reference evidence="17 18" key="1">
    <citation type="submission" date="2016-06" db="EMBL/GenBank/DDBJ databases">
        <title>Gene turnover analysis identifies the evolutionary adaptation of the extremophile Acidithiobacillus caldus.</title>
        <authorList>
            <person name="Zhang X."/>
        </authorList>
    </citation>
    <scope>NUCLEOTIDE SEQUENCE [LARGE SCALE GENOMIC DNA]</scope>
    <source>
        <strain evidence="17 18">S1</strain>
    </source>
</reference>
<keyword evidence="13" id="KW-0961">Cell wall biogenesis/degradation</keyword>
<dbReference type="InterPro" id="IPR036138">
    <property type="entry name" value="PBP_dimer_sf"/>
</dbReference>
<dbReference type="PANTHER" id="PTHR30627">
    <property type="entry name" value="PEPTIDOGLYCAN D,D-TRANSPEPTIDASE"/>
    <property type="match status" value="1"/>
</dbReference>
<dbReference type="GO" id="GO:0009002">
    <property type="term" value="F:serine-type D-Ala-D-Ala carboxypeptidase activity"/>
    <property type="evidence" value="ECO:0007669"/>
    <property type="project" value="InterPro"/>
</dbReference>
<dbReference type="Gene3D" id="3.90.1310.10">
    <property type="entry name" value="Penicillin-binding protein 2a (Domain 2)"/>
    <property type="match status" value="1"/>
</dbReference>
<keyword evidence="8" id="KW-0378">Hydrolase</keyword>
<dbReference type="Pfam" id="PF03717">
    <property type="entry name" value="PBP_dimer"/>
    <property type="match status" value="1"/>
</dbReference>
<feature type="domain" description="Penicillin-binding protein transpeptidase" evidence="15">
    <location>
        <begin position="262"/>
        <end position="525"/>
    </location>
</feature>
<evidence type="ECO:0000259" key="15">
    <source>
        <dbReference type="Pfam" id="PF00905"/>
    </source>
</evidence>
<dbReference type="Pfam" id="PF00905">
    <property type="entry name" value="Transpeptidase"/>
    <property type="match status" value="1"/>
</dbReference>
<evidence type="ECO:0000313" key="18">
    <source>
        <dbReference type="Proteomes" id="UP000175707"/>
    </source>
</evidence>
<evidence type="ECO:0000256" key="1">
    <source>
        <dbReference type="ARBA" id="ARBA00004167"/>
    </source>
</evidence>
<comment type="subcellular location">
    <subcellularLocation>
        <location evidence="2">Cell membrane</location>
    </subcellularLocation>
    <subcellularLocation>
        <location evidence="1">Membrane</location>
        <topology evidence="1">Single-pass membrane protein</topology>
    </subcellularLocation>
</comment>
<evidence type="ECO:0000256" key="7">
    <source>
        <dbReference type="ARBA" id="ARBA00022692"/>
    </source>
</evidence>
<feature type="domain" description="Penicillin-binding protein dimerisation" evidence="16">
    <location>
        <begin position="60"/>
        <end position="227"/>
    </location>
</feature>
<evidence type="ECO:0000256" key="8">
    <source>
        <dbReference type="ARBA" id="ARBA00022801"/>
    </source>
</evidence>
<dbReference type="GO" id="GO:0009252">
    <property type="term" value="P:peptidoglycan biosynthetic process"/>
    <property type="evidence" value="ECO:0007669"/>
    <property type="project" value="UniProtKB-KW"/>
</dbReference>
<dbReference type="InterPro" id="IPR012338">
    <property type="entry name" value="Beta-lactam/transpept-like"/>
</dbReference>
<dbReference type="InterPro" id="IPR005311">
    <property type="entry name" value="PBP_dimer"/>
</dbReference>
<keyword evidence="4" id="KW-0997">Cell inner membrane</keyword>
<keyword evidence="12 14" id="KW-0472">Membrane</keyword>
<proteinExistence type="predicted"/>
<feature type="non-terminal residue" evidence="17">
    <location>
        <position position="525"/>
    </location>
</feature>
<dbReference type="GO" id="GO:0071972">
    <property type="term" value="F:peptidoglycan L,D-transpeptidase activity"/>
    <property type="evidence" value="ECO:0007669"/>
    <property type="project" value="TreeGrafter"/>
</dbReference>
<name>A0A1E7YWE1_9PROT</name>
<evidence type="ECO:0000256" key="11">
    <source>
        <dbReference type="ARBA" id="ARBA00022989"/>
    </source>
</evidence>
<dbReference type="PANTHER" id="PTHR30627:SF2">
    <property type="entry name" value="PEPTIDOGLYCAN D,D-TRANSPEPTIDASE MRDA"/>
    <property type="match status" value="1"/>
</dbReference>
<dbReference type="InterPro" id="IPR017790">
    <property type="entry name" value="Penicillin-binding_protein_2"/>
</dbReference>
<evidence type="ECO:0000256" key="12">
    <source>
        <dbReference type="ARBA" id="ARBA00023136"/>
    </source>
</evidence>
<evidence type="ECO:0000259" key="16">
    <source>
        <dbReference type="Pfam" id="PF03717"/>
    </source>
</evidence>
<dbReference type="Gene3D" id="3.40.710.10">
    <property type="entry name" value="DD-peptidase/beta-lactamase superfamily"/>
    <property type="match status" value="1"/>
</dbReference>
<dbReference type="GO" id="GO:0005886">
    <property type="term" value="C:plasma membrane"/>
    <property type="evidence" value="ECO:0007669"/>
    <property type="project" value="UniProtKB-SubCell"/>
</dbReference>
<evidence type="ECO:0000256" key="2">
    <source>
        <dbReference type="ARBA" id="ARBA00004236"/>
    </source>
</evidence>
<dbReference type="GO" id="GO:0008658">
    <property type="term" value="F:penicillin binding"/>
    <property type="evidence" value="ECO:0007669"/>
    <property type="project" value="InterPro"/>
</dbReference>
<evidence type="ECO:0000256" key="4">
    <source>
        <dbReference type="ARBA" id="ARBA00022519"/>
    </source>
</evidence>
<accession>A0A1E7YWE1</accession>
<keyword evidence="5" id="KW-0121">Carboxypeptidase</keyword>
<evidence type="ECO:0000256" key="9">
    <source>
        <dbReference type="ARBA" id="ARBA00022960"/>
    </source>
</evidence>
<keyword evidence="3" id="KW-1003">Cell membrane</keyword>
<evidence type="ECO:0000313" key="17">
    <source>
        <dbReference type="EMBL" id="OFC60847.1"/>
    </source>
</evidence>
<dbReference type="GO" id="GO:0006508">
    <property type="term" value="P:proteolysis"/>
    <property type="evidence" value="ECO:0007669"/>
    <property type="project" value="UniProtKB-KW"/>
</dbReference>
<comment type="caution">
    <text evidence="17">The sequence shown here is derived from an EMBL/GenBank/DDBJ whole genome shotgun (WGS) entry which is preliminary data.</text>
</comment>
<evidence type="ECO:0000256" key="6">
    <source>
        <dbReference type="ARBA" id="ARBA00022670"/>
    </source>
</evidence>